<comment type="caution">
    <text evidence="1">The sequence shown here is derived from an EMBL/GenBank/DDBJ whole genome shotgun (WGS) entry which is preliminary data.</text>
</comment>
<name>A0AAE2BTU2_9LAMI</name>
<dbReference type="AlphaFoldDB" id="A0AAE2BTU2"/>
<protein>
    <recommendedName>
        <fullName evidence="3">Reverse transcriptase domain-containing protein</fullName>
    </recommendedName>
</protein>
<keyword evidence="2" id="KW-1185">Reference proteome</keyword>
<accession>A0AAE2BTU2</accession>
<dbReference type="EMBL" id="JACGWL010000008">
    <property type="protein sequence ID" value="KAK4397502.1"/>
    <property type="molecule type" value="Genomic_DNA"/>
</dbReference>
<dbReference type="PANTHER" id="PTHR46890:SF43">
    <property type="entry name" value="NON-LTR RETROELEMENT REVERSE TRANSCRIPTASE"/>
    <property type="match status" value="1"/>
</dbReference>
<dbReference type="Proteomes" id="UP001289374">
    <property type="component" value="Unassembled WGS sequence"/>
</dbReference>
<evidence type="ECO:0000313" key="2">
    <source>
        <dbReference type="Proteomes" id="UP001289374"/>
    </source>
</evidence>
<organism evidence="1 2">
    <name type="scientific">Sesamum angolense</name>
    <dbReference type="NCBI Taxonomy" id="2727404"/>
    <lineage>
        <taxon>Eukaryota</taxon>
        <taxon>Viridiplantae</taxon>
        <taxon>Streptophyta</taxon>
        <taxon>Embryophyta</taxon>
        <taxon>Tracheophyta</taxon>
        <taxon>Spermatophyta</taxon>
        <taxon>Magnoliopsida</taxon>
        <taxon>eudicotyledons</taxon>
        <taxon>Gunneridae</taxon>
        <taxon>Pentapetalae</taxon>
        <taxon>asterids</taxon>
        <taxon>lamiids</taxon>
        <taxon>Lamiales</taxon>
        <taxon>Pedaliaceae</taxon>
        <taxon>Sesamum</taxon>
    </lineage>
</organism>
<gene>
    <name evidence="1" type="ORF">Sango_1586800</name>
</gene>
<evidence type="ECO:0000313" key="1">
    <source>
        <dbReference type="EMBL" id="KAK4397502.1"/>
    </source>
</evidence>
<proteinExistence type="predicted"/>
<evidence type="ECO:0008006" key="3">
    <source>
        <dbReference type="Google" id="ProtNLM"/>
    </source>
</evidence>
<sequence>MAIIGEEIIRTIFEFFVNGRLLKQINATLLALIPKVQSPATVADFRPISCCNVLYKAISIGYNQRRLPKRCAMKVDLRKGECVTTSSFFVSLNNNIHSFFQGSRGLRQGDPMSPYLFVLVQELNFADNLPLISNVDETSVGVFKRGLQLFASLSGLCANPDKSQLIISKSALNNHDMLL</sequence>
<reference evidence="1" key="2">
    <citation type="journal article" date="2024" name="Plant">
        <title>Genomic evolution and insights into agronomic trait innovations of Sesamum species.</title>
        <authorList>
            <person name="Miao H."/>
            <person name="Wang L."/>
            <person name="Qu L."/>
            <person name="Liu H."/>
            <person name="Sun Y."/>
            <person name="Le M."/>
            <person name="Wang Q."/>
            <person name="Wei S."/>
            <person name="Zheng Y."/>
            <person name="Lin W."/>
            <person name="Duan Y."/>
            <person name="Cao H."/>
            <person name="Xiong S."/>
            <person name="Wang X."/>
            <person name="Wei L."/>
            <person name="Li C."/>
            <person name="Ma Q."/>
            <person name="Ju M."/>
            <person name="Zhao R."/>
            <person name="Li G."/>
            <person name="Mu C."/>
            <person name="Tian Q."/>
            <person name="Mei H."/>
            <person name="Zhang T."/>
            <person name="Gao T."/>
            <person name="Zhang H."/>
        </authorList>
    </citation>
    <scope>NUCLEOTIDE SEQUENCE</scope>
    <source>
        <strain evidence="1">K16</strain>
    </source>
</reference>
<dbReference type="PANTHER" id="PTHR46890">
    <property type="entry name" value="NON-LTR RETROLELEMENT REVERSE TRANSCRIPTASE-LIKE PROTEIN-RELATED"/>
    <property type="match status" value="1"/>
</dbReference>
<reference evidence="1" key="1">
    <citation type="submission" date="2020-06" db="EMBL/GenBank/DDBJ databases">
        <authorList>
            <person name="Li T."/>
            <person name="Hu X."/>
            <person name="Zhang T."/>
            <person name="Song X."/>
            <person name="Zhang H."/>
            <person name="Dai N."/>
            <person name="Sheng W."/>
            <person name="Hou X."/>
            <person name="Wei L."/>
        </authorList>
    </citation>
    <scope>NUCLEOTIDE SEQUENCE</scope>
    <source>
        <strain evidence="1">K16</strain>
        <tissue evidence="1">Leaf</tissue>
    </source>
</reference>
<dbReference type="InterPro" id="IPR052343">
    <property type="entry name" value="Retrotransposon-Effector_Assoc"/>
</dbReference>